<evidence type="ECO:0000313" key="2">
    <source>
        <dbReference type="EMBL" id="SVC29404.1"/>
    </source>
</evidence>
<protein>
    <recommendedName>
        <fullName evidence="1">FlgD/Vpr Ig-like domain-containing protein</fullName>
    </recommendedName>
</protein>
<organism evidence="2">
    <name type="scientific">marine metagenome</name>
    <dbReference type="NCBI Taxonomy" id="408172"/>
    <lineage>
        <taxon>unclassified sequences</taxon>
        <taxon>metagenomes</taxon>
        <taxon>ecological metagenomes</taxon>
    </lineage>
</organism>
<gene>
    <name evidence="2" type="ORF">METZ01_LOCUS282258</name>
</gene>
<name>A0A382KXA2_9ZZZZ</name>
<dbReference type="NCBIfam" id="TIGR04183">
    <property type="entry name" value="Por_Secre_tail"/>
    <property type="match status" value="1"/>
</dbReference>
<dbReference type="EMBL" id="UINC01083572">
    <property type="protein sequence ID" value="SVC29404.1"/>
    <property type="molecule type" value="Genomic_DNA"/>
</dbReference>
<dbReference type="Gene3D" id="2.60.40.4070">
    <property type="match status" value="1"/>
</dbReference>
<proteinExistence type="predicted"/>
<reference evidence="2" key="1">
    <citation type="submission" date="2018-05" db="EMBL/GenBank/DDBJ databases">
        <authorList>
            <person name="Lanie J.A."/>
            <person name="Ng W.-L."/>
            <person name="Kazmierczak K.M."/>
            <person name="Andrzejewski T.M."/>
            <person name="Davidsen T.M."/>
            <person name="Wayne K.J."/>
            <person name="Tettelin H."/>
            <person name="Glass J.I."/>
            <person name="Rusch D."/>
            <person name="Podicherti R."/>
            <person name="Tsui H.-C.T."/>
            <person name="Winkler M.E."/>
        </authorList>
    </citation>
    <scope>NUCLEOTIDE SEQUENCE</scope>
</reference>
<sequence>QSIKAKRSVSSSTSVQAESNSYKINGTVGQNAIGLSNKDQVKISSGYWGWIARWAVLGTDDENIIPSEFKIKPAYPNPFNPSAKIDMEIPDAGVVQITIYDLLGRIVLDHKKEYPSAGHYQFVWNPRTATGQSLATGTYIVTVMHQNKINTQKITFLK</sequence>
<dbReference type="Pfam" id="PF13860">
    <property type="entry name" value="FlgD_ig"/>
    <property type="match status" value="1"/>
</dbReference>
<dbReference type="AlphaFoldDB" id="A0A382KXA2"/>
<dbReference type="InterPro" id="IPR025965">
    <property type="entry name" value="FlgD/Vpr_Ig-like"/>
</dbReference>
<dbReference type="InterPro" id="IPR026444">
    <property type="entry name" value="Secre_tail"/>
</dbReference>
<feature type="domain" description="FlgD/Vpr Ig-like" evidence="1">
    <location>
        <begin position="91"/>
        <end position="146"/>
    </location>
</feature>
<accession>A0A382KXA2</accession>
<evidence type="ECO:0000259" key="1">
    <source>
        <dbReference type="Pfam" id="PF13860"/>
    </source>
</evidence>
<feature type="non-terminal residue" evidence="2">
    <location>
        <position position="1"/>
    </location>
</feature>